<dbReference type="Gene3D" id="3.30.200.20">
    <property type="entry name" value="Phosphorylase Kinase, domain 1"/>
    <property type="match status" value="1"/>
</dbReference>
<dbReference type="SUPFAM" id="SSF56112">
    <property type="entry name" value="Protein kinase-like (PK-like)"/>
    <property type="match status" value="1"/>
</dbReference>
<dbReference type="Pfam" id="PF00069">
    <property type="entry name" value="Pkinase"/>
    <property type="match status" value="1"/>
</dbReference>
<organism evidence="1">
    <name type="scientific">Aegilops tauschii</name>
    <name type="common">Tausch's goatgrass</name>
    <name type="synonym">Aegilops squarrosa</name>
    <dbReference type="NCBI Taxonomy" id="37682"/>
    <lineage>
        <taxon>Eukaryota</taxon>
        <taxon>Viridiplantae</taxon>
        <taxon>Streptophyta</taxon>
        <taxon>Embryophyta</taxon>
        <taxon>Tracheophyta</taxon>
        <taxon>Spermatophyta</taxon>
        <taxon>Magnoliopsida</taxon>
        <taxon>Liliopsida</taxon>
        <taxon>Poales</taxon>
        <taxon>Poaceae</taxon>
        <taxon>BOP clade</taxon>
        <taxon>Pooideae</taxon>
        <taxon>Triticodae</taxon>
        <taxon>Triticeae</taxon>
        <taxon>Triticinae</taxon>
        <taxon>Aegilops</taxon>
    </lineage>
</organism>
<dbReference type="InterPro" id="IPR011009">
    <property type="entry name" value="Kinase-like_dom_sf"/>
</dbReference>
<evidence type="ECO:0000313" key="1">
    <source>
        <dbReference type="EnsemblPlants" id="EMT03395"/>
    </source>
</evidence>
<name>N1QSS2_AEGTA</name>
<dbReference type="InterPro" id="IPR000719">
    <property type="entry name" value="Prot_kinase_dom"/>
</dbReference>
<dbReference type="Gene3D" id="1.10.510.10">
    <property type="entry name" value="Transferase(Phosphotransferase) domain 1"/>
    <property type="match status" value="1"/>
</dbReference>
<accession>N1QSS2</accession>
<protein>
    <submittedName>
        <fullName evidence="1">Cysteine-rich receptor-like protein kinase 26</fullName>
    </submittedName>
</protein>
<dbReference type="EnsemblPlants" id="EMT03395">
    <property type="protein sequence ID" value="EMT03395"/>
    <property type="gene ID" value="F775_14873"/>
</dbReference>
<dbReference type="AlphaFoldDB" id="N1QSS2"/>
<proteinExistence type="predicted"/>
<sequence>MILRVRRKFFEITTFPNIYKGMLGNGTIAVKKLIEMVDIGEKKFSEEVRCLMKAKHKNIVRFLRYCCDTQGQMLDYEGKLVLAEVRQRCFDEKQSHAIASKLIGTMGYVAPEFYARRHITFKLDIYSLGMIIIEILTGEKGYADIDNVSR</sequence>
<dbReference type="PANTHER" id="PTHR45707">
    <property type="entry name" value="C2 CALCIUM/LIPID-BINDING PLANT PHOSPHORIBOSYLTRANSFERASE FAMILY PROTEIN"/>
    <property type="match status" value="1"/>
</dbReference>
<reference evidence="1" key="1">
    <citation type="submission" date="2015-06" db="UniProtKB">
        <authorList>
            <consortium name="EnsemblPlants"/>
        </authorList>
    </citation>
    <scope>IDENTIFICATION</scope>
</reference>
<dbReference type="GO" id="GO:0005524">
    <property type="term" value="F:ATP binding"/>
    <property type="evidence" value="ECO:0007669"/>
    <property type="project" value="InterPro"/>
</dbReference>
<dbReference type="GO" id="GO:0004672">
    <property type="term" value="F:protein kinase activity"/>
    <property type="evidence" value="ECO:0007669"/>
    <property type="project" value="InterPro"/>
</dbReference>
<dbReference type="PROSITE" id="PS50011">
    <property type="entry name" value="PROTEIN_KINASE_DOM"/>
    <property type="match status" value="1"/>
</dbReference>
<dbReference type="PANTHER" id="PTHR45707:SF70">
    <property type="entry name" value="PROTEIN KINASE DOMAIN-CONTAINING PROTEIN"/>
    <property type="match status" value="1"/>
</dbReference>
<dbReference type="ExpressionAtlas" id="N1QSS2">
    <property type="expression patterns" value="baseline"/>
</dbReference>